<dbReference type="GO" id="GO:0001735">
    <property type="term" value="F:prenylcysteine oxidase activity"/>
    <property type="evidence" value="ECO:0007669"/>
    <property type="project" value="InterPro"/>
</dbReference>
<name>A0A0B7FXS7_THACB</name>
<dbReference type="PANTHER" id="PTHR15944:SF0">
    <property type="entry name" value="PRENYLCYSTEINE LYASE DOMAIN-CONTAINING PROTEIN"/>
    <property type="match status" value="1"/>
</dbReference>
<dbReference type="OrthoDB" id="437369at2759"/>
<evidence type="ECO:0000256" key="5">
    <source>
        <dbReference type="ARBA" id="ARBA00022827"/>
    </source>
</evidence>
<keyword evidence="4 8" id="KW-0732">Signal</keyword>
<dbReference type="SUPFAM" id="SSF51905">
    <property type="entry name" value="FAD/NAD(P)-binding domain"/>
    <property type="match status" value="1"/>
</dbReference>
<dbReference type="InterPro" id="IPR017046">
    <property type="entry name" value="Prenylcysteine_Oxase1"/>
</dbReference>
<keyword evidence="6" id="KW-0560">Oxidoreductase</keyword>
<evidence type="ECO:0000256" key="7">
    <source>
        <dbReference type="ARBA" id="ARBA00023180"/>
    </source>
</evidence>
<feature type="domain" description="Prenylcysteine lyase" evidence="9">
    <location>
        <begin position="136"/>
        <end position="446"/>
    </location>
</feature>
<dbReference type="InterPro" id="IPR036188">
    <property type="entry name" value="FAD/NAD-bd_sf"/>
</dbReference>
<dbReference type="Pfam" id="PF13450">
    <property type="entry name" value="NAD_binding_8"/>
    <property type="match status" value="1"/>
</dbReference>
<feature type="signal peptide" evidence="8">
    <location>
        <begin position="1"/>
        <end position="20"/>
    </location>
</feature>
<feature type="chain" id="PRO_5002127833" description="Prenylcysteine lyase domain-containing protein" evidence="8">
    <location>
        <begin position="21"/>
        <end position="514"/>
    </location>
</feature>
<dbReference type="AlphaFoldDB" id="A0A0B7FXS7"/>
<comment type="similarity">
    <text evidence="2">Belongs to the prenylcysteine oxidase family.</text>
</comment>
<dbReference type="Proteomes" id="UP000059188">
    <property type="component" value="Unassembled WGS sequence"/>
</dbReference>
<dbReference type="PANTHER" id="PTHR15944">
    <property type="entry name" value="FARNESYLCYSTEINE LYASE"/>
    <property type="match status" value="1"/>
</dbReference>
<evidence type="ECO:0000313" key="11">
    <source>
        <dbReference type="Proteomes" id="UP000059188"/>
    </source>
</evidence>
<evidence type="ECO:0000256" key="6">
    <source>
        <dbReference type="ARBA" id="ARBA00023002"/>
    </source>
</evidence>
<evidence type="ECO:0000256" key="2">
    <source>
        <dbReference type="ARBA" id="ARBA00009967"/>
    </source>
</evidence>
<sequence>MLFLPALILGPSLLFEEVAAASYKVAIVGAGAGGSSASYWLSLAKKRAPAGTNVDITVYEQDNRVGGRSTTVYPYNNATYAPIELGASIFTTGNRNMYRAASEFGYELVSFGGVVPGTGIWDGSKFVWRTTDNGTADDIRMQERYQDGPTKLGGLIVPFLTSFAKSYTPTFPKFSTVNDYTSAVNYTSLLPYTLKSYLTQGGINLNWINDFMTGSTRFNYGQDASAISAVPGLASLSASAAYSVKEGNFKIFEQLLSRSGASLKLGTTVNSIEKDKNTKYNVKTNKGAATYDAVIVAAPLPLTNIKFINTASQPSSFPKVNYLHLHVTLLTTTTPSLLPTYFKVDNSSTLPGTILTTGEYGTKPQFNSIRYQATIERNGKTEYVVKIFSPAKISDDTLATLFGKNSIGWVLRKEWDAYPYFPTRSDFPPVKLDKGLYYVNSMEAYATFFPLHSDCCILTYTYFILSLFSTMETETISSRNIVDLLSTELLGSGLCGPEGAKGPVTDSYVVGWDC</sequence>
<keyword evidence="3" id="KW-0285">Flavoprotein</keyword>
<dbReference type="Gene3D" id="3.50.50.60">
    <property type="entry name" value="FAD/NAD(P)-binding domain"/>
    <property type="match status" value="1"/>
</dbReference>
<evidence type="ECO:0000259" key="9">
    <source>
        <dbReference type="Pfam" id="PF07156"/>
    </source>
</evidence>
<keyword evidence="5" id="KW-0274">FAD</keyword>
<evidence type="ECO:0000313" key="10">
    <source>
        <dbReference type="EMBL" id="CEL61659.1"/>
    </source>
</evidence>
<dbReference type="InterPro" id="IPR010795">
    <property type="entry name" value="Prenylcys_lyase"/>
</dbReference>
<proteinExistence type="inferred from homology"/>
<evidence type="ECO:0000256" key="3">
    <source>
        <dbReference type="ARBA" id="ARBA00022630"/>
    </source>
</evidence>
<dbReference type="GO" id="GO:0030327">
    <property type="term" value="P:prenylated protein catabolic process"/>
    <property type="evidence" value="ECO:0007669"/>
    <property type="project" value="TreeGrafter"/>
</dbReference>
<dbReference type="GO" id="GO:0030328">
    <property type="term" value="P:prenylcysteine catabolic process"/>
    <property type="evidence" value="ECO:0007669"/>
    <property type="project" value="InterPro"/>
</dbReference>
<gene>
    <name evidence="10" type="ORF">RSOLAG1IB_04409</name>
</gene>
<comment type="cofactor">
    <cofactor evidence="1">
        <name>FAD</name>
        <dbReference type="ChEBI" id="CHEBI:57692"/>
    </cofactor>
</comment>
<dbReference type="Pfam" id="PF07156">
    <property type="entry name" value="Prenylcys_lyase"/>
    <property type="match status" value="1"/>
</dbReference>
<evidence type="ECO:0000256" key="8">
    <source>
        <dbReference type="SAM" id="SignalP"/>
    </source>
</evidence>
<evidence type="ECO:0000256" key="4">
    <source>
        <dbReference type="ARBA" id="ARBA00022729"/>
    </source>
</evidence>
<keyword evidence="7" id="KW-0325">Glycoprotein</keyword>
<accession>A0A0B7FXS7</accession>
<protein>
    <recommendedName>
        <fullName evidence="9">Prenylcysteine lyase domain-containing protein</fullName>
    </recommendedName>
</protein>
<dbReference type="EMBL" id="LN679105">
    <property type="protein sequence ID" value="CEL61659.1"/>
    <property type="molecule type" value="Genomic_DNA"/>
</dbReference>
<evidence type="ECO:0000256" key="1">
    <source>
        <dbReference type="ARBA" id="ARBA00001974"/>
    </source>
</evidence>
<organism evidence="10 11">
    <name type="scientific">Thanatephorus cucumeris (strain AG1-IB / isolate 7/3/14)</name>
    <name type="common">Lettuce bottom rot fungus</name>
    <name type="synonym">Rhizoctonia solani</name>
    <dbReference type="NCBI Taxonomy" id="1108050"/>
    <lineage>
        <taxon>Eukaryota</taxon>
        <taxon>Fungi</taxon>
        <taxon>Dikarya</taxon>
        <taxon>Basidiomycota</taxon>
        <taxon>Agaricomycotina</taxon>
        <taxon>Agaricomycetes</taxon>
        <taxon>Cantharellales</taxon>
        <taxon>Ceratobasidiaceae</taxon>
        <taxon>Rhizoctonia</taxon>
        <taxon>Rhizoctonia solani AG-1</taxon>
    </lineage>
</organism>
<keyword evidence="11" id="KW-1185">Reference proteome</keyword>
<reference evidence="10 11" key="1">
    <citation type="submission" date="2014-11" db="EMBL/GenBank/DDBJ databases">
        <authorList>
            <person name="Wibberg Daniel"/>
        </authorList>
    </citation>
    <scope>NUCLEOTIDE SEQUENCE [LARGE SCALE GENOMIC DNA]</scope>
    <source>
        <strain evidence="10">Rhizoctonia solani AG1-IB 7/3/14</strain>
    </source>
</reference>